<comment type="subcellular location">
    <subcellularLocation>
        <location evidence="2">Cell membrane</location>
    </subcellularLocation>
    <subcellularLocation>
        <location evidence="1">Membrane</location>
        <topology evidence="1">Single-pass membrane protein</topology>
    </subcellularLocation>
</comment>
<evidence type="ECO:0000259" key="11">
    <source>
        <dbReference type="Pfam" id="PF08263"/>
    </source>
</evidence>
<protein>
    <recommendedName>
        <fullName evidence="11">Leucine-rich repeat-containing N-terminal plant-type domain-containing protein</fullName>
    </recommendedName>
</protein>
<dbReference type="FunFam" id="3.80.10.10:FF:000213">
    <property type="entry name" value="Tyrosine-sulfated glycopeptide receptor 1"/>
    <property type="match status" value="1"/>
</dbReference>
<dbReference type="Pfam" id="PF08263">
    <property type="entry name" value="LRRNT_2"/>
    <property type="match status" value="1"/>
</dbReference>
<evidence type="ECO:0000313" key="13">
    <source>
        <dbReference type="Proteomes" id="UP001327560"/>
    </source>
</evidence>
<dbReference type="Pfam" id="PF13855">
    <property type="entry name" value="LRR_8"/>
    <property type="match status" value="2"/>
</dbReference>
<dbReference type="GO" id="GO:0005886">
    <property type="term" value="C:plasma membrane"/>
    <property type="evidence" value="ECO:0007669"/>
    <property type="project" value="UniProtKB-SubCell"/>
</dbReference>
<keyword evidence="10" id="KW-0732">Signal</keyword>
<dbReference type="Gene3D" id="3.80.10.10">
    <property type="entry name" value="Ribonuclease Inhibitor"/>
    <property type="match status" value="2"/>
</dbReference>
<evidence type="ECO:0000256" key="9">
    <source>
        <dbReference type="ARBA" id="ARBA00023136"/>
    </source>
</evidence>
<feature type="domain" description="Leucine-rich repeat-containing N-terminal plant-type" evidence="11">
    <location>
        <begin position="35"/>
        <end position="74"/>
    </location>
</feature>
<proteinExistence type="inferred from homology"/>
<dbReference type="AlphaFoldDB" id="A0AAQ3QDV7"/>
<gene>
    <name evidence="12" type="ORF">Cni_G16029</name>
</gene>
<dbReference type="SMART" id="SM00369">
    <property type="entry name" value="LRR_TYP"/>
    <property type="match status" value="5"/>
</dbReference>
<evidence type="ECO:0000256" key="7">
    <source>
        <dbReference type="ARBA" id="ARBA00022737"/>
    </source>
</evidence>
<name>A0AAQ3QDV7_9LILI</name>
<evidence type="ECO:0000256" key="5">
    <source>
        <dbReference type="ARBA" id="ARBA00022614"/>
    </source>
</evidence>
<evidence type="ECO:0000256" key="1">
    <source>
        <dbReference type="ARBA" id="ARBA00004167"/>
    </source>
</evidence>
<reference evidence="12 13" key="1">
    <citation type="submission" date="2023-10" db="EMBL/GenBank/DDBJ databases">
        <title>Chromosome-scale genome assembly provides insights into flower coloration mechanisms of Canna indica.</title>
        <authorList>
            <person name="Li C."/>
        </authorList>
    </citation>
    <scope>NUCLEOTIDE SEQUENCE [LARGE SCALE GENOMIC DNA]</scope>
    <source>
        <tissue evidence="12">Flower</tissue>
    </source>
</reference>
<evidence type="ECO:0000313" key="12">
    <source>
        <dbReference type="EMBL" id="WOL07289.1"/>
    </source>
</evidence>
<accession>A0AAQ3QDV7</accession>
<dbReference type="EMBL" id="CP136894">
    <property type="protein sequence ID" value="WOL07289.1"/>
    <property type="molecule type" value="Genomic_DNA"/>
</dbReference>
<organism evidence="12 13">
    <name type="scientific">Canna indica</name>
    <name type="common">Indian-shot</name>
    <dbReference type="NCBI Taxonomy" id="4628"/>
    <lineage>
        <taxon>Eukaryota</taxon>
        <taxon>Viridiplantae</taxon>
        <taxon>Streptophyta</taxon>
        <taxon>Embryophyta</taxon>
        <taxon>Tracheophyta</taxon>
        <taxon>Spermatophyta</taxon>
        <taxon>Magnoliopsida</taxon>
        <taxon>Liliopsida</taxon>
        <taxon>Zingiberales</taxon>
        <taxon>Cannaceae</taxon>
        <taxon>Canna</taxon>
    </lineage>
</organism>
<evidence type="ECO:0000256" key="8">
    <source>
        <dbReference type="ARBA" id="ARBA00022989"/>
    </source>
</evidence>
<evidence type="ECO:0000256" key="6">
    <source>
        <dbReference type="ARBA" id="ARBA00022692"/>
    </source>
</evidence>
<keyword evidence="5" id="KW-0433">Leucine-rich repeat</keyword>
<keyword evidence="8" id="KW-1133">Transmembrane helix</keyword>
<keyword evidence="6" id="KW-0812">Transmembrane</keyword>
<evidence type="ECO:0000256" key="4">
    <source>
        <dbReference type="ARBA" id="ARBA00022475"/>
    </source>
</evidence>
<dbReference type="PROSITE" id="PS51450">
    <property type="entry name" value="LRR"/>
    <property type="match status" value="1"/>
</dbReference>
<keyword evidence="9" id="KW-0472">Membrane</keyword>
<keyword evidence="7" id="KW-0677">Repeat</keyword>
<dbReference type="Pfam" id="PF00560">
    <property type="entry name" value="LRR_1"/>
    <property type="match status" value="3"/>
</dbReference>
<evidence type="ECO:0000256" key="10">
    <source>
        <dbReference type="SAM" id="SignalP"/>
    </source>
</evidence>
<dbReference type="FunFam" id="3.80.10.10:FF:000095">
    <property type="entry name" value="LRR receptor-like serine/threonine-protein kinase GSO1"/>
    <property type="match status" value="1"/>
</dbReference>
<feature type="signal peptide" evidence="10">
    <location>
        <begin position="1"/>
        <end position="30"/>
    </location>
</feature>
<dbReference type="InterPro" id="IPR001611">
    <property type="entry name" value="Leu-rich_rpt"/>
</dbReference>
<dbReference type="Proteomes" id="UP001327560">
    <property type="component" value="Chromosome 5"/>
</dbReference>
<comment type="similarity">
    <text evidence="3">Belongs to the RLP family.</text>
</comment>
<dbReference type="PRINTS" id="PR00019">
    <property type="entry name" value="LEURICHRPT"/>
</dbReference>
<dbReference type="PANTHER" id="PTHR48065:SF69">
    <property type="entry name" value="OS07G0466500 PROTEIN"/>
    <property type="match status" value="1"/>
</dbReference>
<dbReference type="PANTHER" id="PTHR48065">
    <property type="entry name" value="OS10G0469600 PROTEIN"/>
    <property type="match status" value="1"/>
</dbReference>
<dbReference type="InterPro" id="IPR032675">
    <property type="entry name" value="LRR_dom_sf"/>
</dbReference>
<feature type="chain" id="PRO_5042881065" description="Leucine-rich repeat-containing N-terminal plant-type domain-containing protein" evidence="10">
    <location>
        <begin position="31"/>
        <end position="531"/>
    </location>
</feature>
<keyword evidence="13" id="KW-1185">Reference proteome</keyword>
<dbReference type="SUPFAM" id="SSF52058">
    <property type="entry name" value="L domain-like"/>
    <property type="match status" value="2"/>
</dbReference>
<evidence type="ECO:0000256" key="3">
    <source>
        <dbReference type="ARBA" id="ARBA00009592"/>
    </source>
</evidence>
<sequence>MDDILKRASSVSPSYHILSLLFIFFVKTDASTCASNDLRALQDFSISLNTTILEWPTSIANSSSCCSWPGVQCDSTLNSSMPSAARVVGLNLSGKGLEGVLSSFISGLNKLSYLNLSNNSFRGRIPKELFHLKPLEVLDRQNNQLSGELAPNIRNLSNLRHLDLSNNWFTGTIPDVFQALRKLKVFAAGSNAFVGELPTSLSSCSELTMLSLWNNSLDGNIDNLNFSRLACLSSLDLGWNNLQGHIPETLSACKELKTLNLSYNKIRGHVPEKFCNLGALNYLDLSTNSLSNISESLKVLQKCDNLTIMYLGGNFEGEEVPTDGIQGFPKLWDIHLADCGLAGQIPSWFGDFDHIFILNLSNNLLSGEIPVSLAQLRGPTSGITLEDKYDSCCLSMSFYWNDDRTDAGRPYKLYMNVPVALNFSSNKFNGTIWKDFGNLKHLQWIDLSRIYLSGSIPDELSDMSSMEKLDLSFNNLSGRIPSSVIRLSFMSFFSVAYNHLEDPVPIEGQFLSFPYSKFEGNPGLYRTSVYP</sequence>
<dbReference type="InterPro" id="IPR013210">
    <property type="entry name" value="LRR_N_plant-typ"/>
</dbReference>
<evidence type="ECO:0000256" key="2">
    <source>
        <dbReference type="ARBA" id="ARBA00004236"/>
    </source>
</evidence>
<keyword evidence="4" id="KW-1003">Cell membrane</keyword>
<dbReference type="InterPro" id="IPR003591">
    <property type="entry name" value="Leu-rich_rpt_typical-subtyp"/>
</dbReference>